<dbReference type="Proteomes" id="UP001304650">
    <property type="component" value="Chromosome"/>
</dbReference>
<gene>
    <name evidence="1" type="ORF">MJB10_05430</name>
</gene>
<reference evidence="1" key="1">
    <citation type="submission" date="2022-02" db="EMBL/GenBank/DDBJ databases">
        <title>Paenibacillus sp. MBLB1832 Whole Genome Shotgun Sequencing.</title>
        <authorList>
            <person name="Hwang C.Y."/>
            <person name="Cho E.-S."/>
            <person name="Seo M.-J."/>
        </authorList>
    </citation>
    <scope>NUCLEOTIDE SEQUENCE</scope>
    <source>
        <strain evidence="1">MBLB1832</strain>
    </source>
</reference>
<proteinExistence type="predicted"/>
<name>A0AA96RNJ2_9BACL</name>
<dbReference type="EMBL" id="CP130319">
    <property type="protein sequence ID" value="WNR45547.1"/>
    <property type="molecule type" value="Genomic_DNA"/>
</dbReference>
<keyword evidence="2" id="KW-1185">Reference proteome</keyword>
<dbReference type="RefSeq" id="WP_314802378.1">
    <property type="nucleotide sequence ID" value="NZ_CP130319.1"/>
</dbReference>
<accession>A0AA96RNJ2</accession>
<evidence type="ECO:0000313" key="2">
    <source>
        <dbReference type="Proteomes" id="UP001304650"/>
    </source>
</evidence>
<protein>
    <submittedName>
        <fullName evidence="1">Uncharacterized protein</fullName>
    </submittedName>
</protein>
<organism evidence="1 2">
    <name type="scientific">Paenibacillus roseopurpureus</name>
    <dbReference type="NCBI Taxonomy" id="2918901"/>
    <lineage>
        <taxon>Bacteria</taxon>
        <taxon>Bacillati</taxon>
        <taxon>Bacillota</taxon>
        <taxon>Bacilli</taxon>
        <taxon>Bacillales</taxon>
        <taxon>Paenibacillaceae</taxon>
        <taxon>Paenibacillus</taxon>
    </lineage>
</organism>
<dbReference type="AlphaFoldDB" id="A0AA96RNJ2"/>
<sequence>MLKNEELEVRYEPPSHKCLTSRFDRTGFITQVTDVRRGHTYCSAEHQGQGNARRGGVGLCNEFSIHRAVGYETAQVGQPFPKLGVGLVTRAHEREYMFHEPYVVQPFPISWDASEDRIEVSVEPLPCRGYEARLHKRIVLRGRQLCIDYTLQNAGTMAIITEEYAHNFLRMAGREIGPDYEVVIPDLVGAGSVGGPFVSSGRTLNWSQPMREGEECYLSRPIEASGATSAAWELHVRQLGIGLMEEVSGAAVSHFALWGKAHVISPELFISIQLEPGQVMNWQRVYSFY</sequence>
<evidence type="ECO:0000313" key="1">
    <source>
        <dbReference type="EMBL" id="WNR45547.1"/>
    </source>
</evidence>
<dbReference type="KEGG" id="proo:MJB10_05430"/>